<feature type="transmembrane region" description="Helical" evidence="1">
    <location>
        <begin position="111"/>
        <end position="131"/>
    </location>
</feature>
<dbReference type="InterPro" id="IPR014509">
    <property type="entry name" value="YjdF-like"/>
</dbReference>
<gene>
    <name evidence="2" type="ORF">FC08_GL000119</name>
</gene>
<proteinExistence type="predicted"/>
<name>A0AAJ0PBR6_LATCU</name>
<reference evidence="2 3" key="1">
    <citation type="journal article" date="2015" name="Genome Announc.">
        <title>Expanding the biotechnology potential of lactobacilli through comparative genomics of 213 strains and associated genera.</title>
        <authorList>
            <person name="Sun Z."/>
            <person name="Harris H.M."/>
            <person name="McCann A."/>
            <person name="Guo C."/>
            <person name="Argimon S."/>
            <person name="Zhang W."/>
            <person name="Yang X."/>
            <person name="Jeffery I.B."/>
            <person name="Cooney J.C."/>
            <person name="Kagawa T.F."/>
            <person name="Liu W."/>
            <person name="Song Y."/>
            <person name="Salvetti E."/>
            <person name="Wrobel A."/>
            <person name="Rasinkangas P."/>
            <person name="Parkhill J."/>
            <person name="Rea M.C."/>
            <person name="O'Sullivan O."/>
            <person name="Ritari J."/>
            <person name="Douillard F.P."/>
            <person name="Paul Ross R."/>
            <person name="Yang R."/>
            <person name="Briner A.E."/>
            <person name="Felis G.E."/>
            <person name="de Vos W.M."/>
            <person name="Barrangou R."/>
            <person name="Klaenhammer T.R."/>
            <person name="Caufield P.W."/>
            <person name="Cui Y."/>
            <person name="Zhang H."/>
            <person name="O'Toole P.W."/>
        </authorList>
    </citation>
    <scope>NUCLEOTIDE SEQUENCE [LARGE SCALE GENOMIC DNA]</scope>
    <source>
        <strain evidence="2 3">DSM 20019</strain>
    </source>
</reference>
<protein>
    <submittedName>
        <fullName evidence="2">Membrane protein</fullName>
    </submittedName>
</protein>
<dbReference type="Proteomes" id="UP000050828">
    <property type="component" value="Unassembled WGS sequence"/>
</dbReference>
<dbReference type="GO" id="GO:0016020">
    <property type="term" value="C:membrane"/>
    <property type="evidence" value="ECO:0007669"/>
    <property type="project" value="InterPro"/>
</dbReference>
<accession>A0AAJ0PBR6</accession>
<dbReference type="EMBL" id="AZDL01000105">
    <property type="protein sequence ID" value="KRK87329.1"/>
    <property type="molecule type" value="Genomic_DNA"/>
</dbReference>
<dbReference type="Pfam" id="PF09997">
    <property type="entry name" value="DUF2238"/>
    <property type="match status" value="1"/>
</dbReference>
<comment type="caution">
    <text evidence="2">The sequence shown here is derived from an EMBL/GenBank/DDBJ whole genome shotgun (WGS) entry which is preliminary data.</text>
</comment>
<organism evidence="2 3">
    <name type="scientific">Latilactobacillus curvatus JCM 1096 = DSM 20019</name>
    <dbReference type="NCBI Taxonomy" id="1293592"/>
    <lineage>
        <taxon>Bacteria</taxon>
        <taxon>Bacillati</taxon>
        <taxon>Bacillota</taxon>
        <taxon>Bacilli</taxon>
        <taxon>Lactobacillales</taxon>
        <taxon>Lactobacillaceae</taxon>
        <taxon>Latilactobacillus</taxon>
    </lineage>
</organism>
<dbReference type="GO" id="GO:0012505">
    <property type="term" value="C:endomembrane system"/>
    <property type="evidence" value="ECO:0007669"/>
    <property type="project" value="UniProtKB-SubCell"/>
</dbReference>
<feature type="transmembrane region" description="Helical" evidence="1">
    <location>
        <begin position="80"/>
        <end position="99"/>
    </location>
</feature>
<evidence type="ECO:0000313" key="3">
    <source>
        <dbReference type="Proteomes" id="UP000050828"/>
    </source>
</evidence>
<keyword evidence="1" id="KW-0812">Transmembrane</keyword>
<evidence type="ECO:0000256" key="1">
    <source>
        <dbReference type="SAM" id="Phobius"/>
    </source>
</evidence>
<evidence type="ECO:0000313" key="2">
    <source>
        <dbReference type="EMBL" id="KRK87329.1"/>
    </source>
</evidence>
<sequence>MERMNNMAKQKTNWRWVDWLYVFTIVSQLIYIGYYLEQMLTNPKDNGTLSFAVLQVVAGLVIATLPIIIERFMPYRFPEILYAVYLIFVYCSILLGTGLHFYSRLYYWDKFLHVLSAGLLAGLGYTVFNVLISKQLRQTISALLMSLFAATFGSTIGVLWEFYEFTGDSLLGLNMQRYMAKGHLLLGQAALLDTMGDLLADVLGSCLIAIIGYFCIKHNRDWLDKLTFTKK</sequence>
<feature type="transmembrane region" description="Helical" evidence="1">
    <location>
        <begin position="198"/>
        <end position="216"/>
    </location>
</feature>
<dbReference type="AlphaFoldDB" id="A0AAJ0PBR6"/>
<feature type="transmembrane region" description="Helical" evidence="1">
    <location>
        <begin position="48"/>
        <end position="68"/>
    </location>
</feature>
<keyword evidence="1" id="KW-0472">Membrane</keyword>
<keyword evidence="1" id="KW-1133">Transmembrane helix</keyword>
<feature type="transmembrane region" description="Helical" evidence="1">
    <location>
        <begin position="143"/>
        <end position="163"/>
    </location>
</feature>
<feature type="transmembrane region" description="Helical" evidence="1">
    <location>
        <begin position="16"/>
        <end position="36"/>
    </location>
</feature>